<dbReference type="EMBL" id="NDHI03003480">
    <property type="protein sequence ID" value="PNJ37603.1"/>
    <property type="molecule type" value="Genomic_DNA"/>
</dbReference>
<gene>
    <name evidence="1" type="ORF">CR201_G0032019</name>
</gene>
<organism evidence="1">
    <name type="scientific">Pongo abelii</name>
    <name type="common">Sumatran orangutan</name>
    <name type="synonym">Pongo pygmaeus abelii</name>
    <dbReference type="NCBI Taxonomy" id="9601"/>
    <lineage>
        <taxon>Eukaryota</taxon>
        <taxon>Metazoa</taxon>
        <taxon>Chordata</taxon>
        <taxon>Craniata</taxon>
        <taxon>Vertebrata</taxon>
        <taxon>Euteleostomi</taxon>
        <taxon>Mammalia</taxon>
        <taxon>Eutheria</taxon>
        <taxon>Euarchontoglires</taxon>
        <taxon>Primates</taxon>
        <taxon>Haplorrhini</taxon>
        <taxon>Catarrhini</taxon>
        <taxon>Hominidae</taxon>
        <taxon>Pongo</taxon>
    </lineage>
</organism>
<reference evidence="1" key="1">
    <citation type="submission" date="2017-12" db="EMBL/GenBank/DDBJ databases">
        <title>High-resolution comparative analysis of great ape genomes.</title>
        <authorList>
            <person name="Pollen A."/>
            <person name="Hastie A."/>
            <person name="Hormozdiari F."/>
            <person name="Dougherty M."/>
            <person name="Liu R."/>
            <person name="Chaisson M."/>
            <person name="Hoppe E."/>
            <person name="Hill C."/>
            <person name="Pang A."/>
            <person name="Hillier L."/>
            <person name="Baker C."/>
            <person name="Armstrong J."/>
            <person name="Shendure J."/>
            <person name="Paten B."/>
            <person name="Wilson R."/>
            <person name="Chao H."/>
            <person name="Schneider V."/>
            <person name="Ventura M."/>
            <person name="Kronenberg Z."/>
            <person name="Murali S."/>
            <person name="Gordon D."/>
            <person name="Cantsilieris S."/>
            <person name="Munson K."/>
            <person name="Nelson B."/>
            <person name="Raja A."/>
            <person name="Underwood J."/>
            <person name="Diekhans M."/>
            <person name="Fiddes I."/>
            <person name="Haussler D."/>
            <person name="Eichler E."/>
        </authorList>
    </citation>
    <scope>NUCLEOTIDE SEQUENCE [LARGE SCALE GENOMIC DNA]</scope>
    <source>
        <strain evidence="1">Susie</strain>
    </source>
</reference>
<proteinExistence type="predicted"/>
<sequence>MALLTAKNIQLTATLKTRKSAMQKFALLTRSNPWDWTKRSATKSPVTSREPLPLLCPGAGCLHQGSRPSEPAHLRLPPVLPLVQAPAGGAAASVWIPGSRWRSWAPESLLTAGKTLWTHKEPLSFNPSEMLEELDKNSRAIKRRLERIKQSWSVDVLENGLRSLQLGPVSSSLSRSNSR</sequence>
<name>A0A2J8TX59_PONAB</name>
<evidence type="ECO:0000313" key="2">
    <source>
        <dbReference type="EMBL" id="PNJ37604.1"/>
    </source>
</evidence>
<evidence type="ECO:0000313" key="1">
    <source>
        <dbReference type="EMBL" id="PNJ37603.1"/>
    </source>
</evidence>
<dbReference type="AlphaFoldDB" id="A0A2J8TX59"/>
<accession>A0A2J8TX59</accession>
<protein>
    <submittedName>
        <fullName evidence="1">APOBEC3H isoform 1</fullName>
    </submittedName>
    <submittedName>
        <fullName evidence="2">APOBEC3H isoform 2</fullName>
    </submittedName>
</protein>
<dbReference type="EMBL" id="NDHI03003480">
    <property type="protein sequence ID" value="PNJ37604.1"/>
    <property type="molecule type" value="Genomic_DNA"/>
</dbReference>
<comment type="caution">
    <text evidence="1">The sequence shown here is derived from an EMBL/GenBank/DDBJ whole genome shotgun (WGS) entry which is preliminary data.</text>
</comment>